<comment type="caution">
    <text evidence="4">The sequence shown here is derived from an EMBL/GenBank/DDBJ whole genome shotgun (WGS) entry which is preliminary data.</text>
</comment>
<evidence type="ECO:0000256" key="2">
    <source>
        <dbReference type="ARBA" id="ARBA00023043"/>
    </source>
</evidence>
<feature type="repeat" description="ANK" evidence="3">
    <location>
        <begin position="375"/>
        <end position="408"/>
    </location>
</feature>
<dbReference type="Pfam" id="PF13637">
    <property type="entry name" value="Ank_4"/>
    <property type="match status" value="1"/>
</dbReference>
<accession>A0A9W9QLC2</accession>
<dbReference type="Proteomes" id="UP001148299">
    <property type="component" value="Unassembled WGS sequence"/>
</dbReference>
<proteinExistence type="predicted"/>
<dbReference type="Pfam" id="PF12796">
    <property type="entry name" value="Ank_2"/>
    <property type="match status" value="3"/>
</dbReference>
<name>A0A9W9QLC2_PENBR</name>
<organism evidence="4 5">
    <name type="scientific">Penicillium brevicompactum</name>
    <dbReference type="NCBI Taxonomy" id="5074"/>
    <lineage>
        <taxon>Eukaryota</taxon>
        <taxon>Fungi</taxon>
        <taxon>Dikarya</taxon>
        <taxon>Ascomycota</taxon>
        <taxon>Pezizomycotina</taxon>
        <taxon>Eurotiomycetes</taxon>
        <taxon>Eurotiomycetidae</taxon>
        <taxon>Eurotiales</taxon>
        <taxon>Aspergillaceae</taxon>
        <taxon>Penicillium</taxon>
    </lineage>
</organism>
<dbReference type="PANTHER" id="PTHR24166">
    <property type="entry name" value="ROLLING PEBBLES, ISOFORM B"/>
    <property type="match status" value="1"/>
</dbReference>
<protein>
    <submittedName>
        <fullName evidence="4">Uncharacterized protein</fullName>
    </submittedName>
</protein>
<dbReference type="Gene3D" id="1.25.40.20">
    <property type="entry name" value="Ankyrin repeat-containing domain"/>
    <property type="match status" value="6"/>
</dbReference>
<feature type="repeat" description="ANK" evidence="3">
    <location>
        <begin position="409"/>
        <end position="430"/>
    </location>
</feature>
<evidence type="ECO:0000256" key="1">
    <source>
        <dbReference type="ARBA" id="ARBA00022737"/>
    </source>
</evidence>
<feature type="repeat" description="ANK" evidence="3">
    <location>
        <begin position="508"/>
        <end position="541"/>
    </location>
</feature>
<dbReference type="PANTHER" id="PTHR24166:SF48">
    <property type="entry name" value="PROTEIN VAPYRIN"/>
    <property type="match status" value="1"/>
</dbReference>
<dbReference type="Pfam" id="PF00023">
    <property type="entry name" value="Ank"/>
    <property type="match status" value="1"/>
</dbReference>
<dbReference type="InterPro" id="IPR036770">
    <property type="entry name" value="Ankyrin_rpt-contain_sf"/>
</dbReference>
<dbReference type="SMART" id="SM00248">
    <property type="entry name" value="ANK"/>
    <property type="match status" value="15"/>
</dbReference>
<dbReference type="AlphaFoldDB" id="A0A9W9QLC2"/>
<keyword evidence="2 3" id="KW-0040">ANK repeat</keyword>
<dbReference type="SUPFAM" id="SSF48403">
    <property type="entry name" value="Ankyrin repeat"/>
    <property type="match status" value="2"/>
</dbReference>
<sequence length="604" mass="67535">MPLLDLPPEIILCIADKLDQARDLLMLACLNRAANALLLKHLFKFNVRRQRSSALFWGVLRGDSKFVEMMLRNYRADANTTDDKYRTPIFYAILTKNETMIRTLLFEQRANINWQDHRRQTPLIYAIEKNLLDVKKRSAIWYAIARCDENLVQALLERGSDIRTPDYKQFSPFRLAVAKKAPRITRMLLLHSDPNLRMTLLENVTIRNRLLCQAVQANLQDFVALLVAHGADLNSRNRDGRTLLHQATENSDSGIVQQLLAYEEISVNATDRHSCTALHIAAEYGCTSVAKCLLAKCGLDSNARDIYGRTAFHIAAEYGKKSITRLLLAYDAVDINALDLNGATALCLAADAKHTAIALQILAEDHVDVNLAGQTSRTALHHAARTGNIPVACVLLGTENLDPNVRDDHGWTPLTYAASNGDVRMVELLLAREEIQVNVQQAPPLFHAAEKDHLEVVRRLLSCDTIDINQQFWNSSPLCVASEMGHPEITMLLLEHITPPDINLKTYMGDTALSLAAYHGHLAIINLLLEESGLNVTATDKFGDTALCKAARNGHEQVVKRLYRDTRAKCASDVRRAIEAASNCRIALYLEGHLNEQGNFCTWP</sequence>
<reference evidence="4" key="1">
    <citation type="submission" date="2022-12" db="EMBL/GenBank/DDBJ databases">
        <authorList>
            <person name="Petersen C."/>
        </authorList>
    </citation>
    <scope>NUCLEOTIDE SEQUENCE</scope>
    <source>
        <strain evidence="4">IBT 35675</strain>
    </source>
</reference>
<feature type="repeat" description="ANK" evidence="3">
    <location>
        <begin position="307"/>
        <end position="332"/>
    </location>
</feature>
<dbReference type="InterPro" id="IPR002110">
    <property type="entry name" value="Ankyrin_rpt"/>
</dbReference>
<evidence type="ECO:0000313" key="4">
    <source>
        <dbReference type="EMBL" id="KAJ5340152.1"/>
    </source>
</evidence>
<dbReference type="PROSITE" id="PS50297">
    <property type="entry name" value="ANK_REP_REGION"/>
    <property type="match status" value="3"/>
</dbReference>
<dbReference type="PROSITE" id="PS50088">
    <property type="entry name" value="ANK_REPEAT"/>
    <property type="match status" value="4"/>
</dbReference>
<dbReference type="InterPro" id="IPR050889">
    <property type="entry name" value="Dendritic_Spine_Reg/Scaffold"/>
</dbReference>
<keyword evidence="1" id="KW-0677">Repeat</keyword>
<dbReference type="EMBL" id="JAPZBR010000008">
    <property type="protein sequence ID" value="KAJ5340152.1"/>
    <property type="molecule type" value="Genomic_DNA"/>
</dbReference>
<evidence type="ECO:0000313" key="5">
    <source>
        <dbReference type="Proteomes" id="UP001148299"/>
    </source>
</evidence>
<evidence type="ECO:0000256" key="3">
    <source>
        <dbReference type="PROSITE-ProRule" id="PRU00023"/>
    </source>
</evidence>
<gene>
    <name evidence="4" type="ORF">N7541_009276</name>
</gene>
<keyword evidence="5" id="KW-1185">Reference proteome</keyword>
<reference evidence="4" key="2">
    <citation type="journal article" date="2023" name="IMA Fungus">
        <title>Comparative genomic study of the Penicillium genus elucidates a diverse pangenome and 15 lateral gene transfer events.</title>
        <authorList>
            <person name="Petersen C."/>
            <person name="Sorensen T."/>
            <person name="Nielsen M.R."/>
            <person name="Sondergaard T.E."/>
            <person name="Sorensen J.L."/>
            <person name="Fitzpatrick D.A."/>
            <person name="Frisvad J.C."/>
            <person name="Nielsen K.L."/>
        </authorList>
    </citation>
    <scope>NUCLEOTIDE SEQUENCE</scope>
    <source>
        <strain evidence="4">IBT 35675</strain>
    </source>
</reference>